<accession>A0A4Q2MFT0</accession>
<evidence type="ECO:0000313" key="2">
    <source>
        <dbReference type="EMBL" id="NYD67786.1"/>
    </source>
</evidence>
<organism evidence="3 4">
    <name type="scientific">Agromyces atrinae</name>
    <dbReference type="NCBI Taxonomy" id="592376"/>
    <lineage>
        <taxon>Bacteria</taxon>
        <taxon>Bacillati</taxon>
        <taxon>Actinomycetota</taxon>
        <taxon>Actinomycetes</taxon>
        <taxon>Micrococcales</taxon>
        <taxon>Microbacteriaceae</taxon>
        <taxon>Agromyces</taxon>
    </lineage>
</organism>
<evidence type="ECO:0000313" key="3">
    <source>
        <dbReference type="EMBL" id="RXZ88030.1"/>
    </source>
</evidence>
<dbReference type="EMBL" id="JACCBI010000001">
    <property type="protein sequence ID" value="NYD67786.1"/>
    <property type="molecule type" value="Genomic_DNA"/>
</dbReference>
<name>A0A4Q2MFT0_9MICO</name>
<feature type="transmembrane region" description="Helical" evidence="1">
    <location>
        <begin position="61"/>
        <end position="79"/>
    </location>
</feature>
<reference evidence="2 5" key="2">
    <citation type="submission" date="2020-07" db="EMBL/GenBank/DDBJ databases">
        <title>Sequencing the genomes of 1000 actinobacteria strains.</title>
        <authorList>
            <person name="Klenk H.-P."/>
        </authorList>
    </citation>
    <scope>NUCLEOTIDE SEQUENCE [LARGE SCALE GENOMIC DNA]</scope>
    <source>
        <strain evidence="2 5">DSM 23870</strain>
    </source>
</reference>
<keyword evidence="4" id="KW-1185">Reference proteome</keyword>
<gene>
    <name evidence="2" type="ORF">BJ972_002305</name>
    <name evidence="3" type="ORF">ESP50_02240</name>
</gene>
<keyword evidence="1" id="KW-0812">Transmembrane</keyword>
<protein>
    <submittedName>
        <fullName evidence="3">Uncharacterized protein</fullName>
    </submittedName>
</protein>
<feature type="transmembrane region" description="Helical" evidence="1">
    <location>
        <begin position="117"/>
        <end position="141"/>
    </location>
</feature>
<sequence length="199" mass="20291">MRRSRAPQILRGLVAASFATFVALFSHVAAGGAPPSILGIGAPLLLSFAACALLAGRRLSLVRLTISVGVSQFLFHSLFGLGVPAALPTGHAHHAADTVATLAAPASHAAHSGASMWVAHLIAGAITIAALYFAESILTALAEARRFVVRRVAAALTLPVVVRPAAPRPASVIASTVPTKLSVFPATFAHRGPPLLPAS</sequence>
<dbReference type="AlphaFoldDB" id="A0A4Q2MFT0"/>
<reference evidence="3 4" key="1">
    <citation type="submission" date="2019-01" db="EMBL/GenBank/DDBJ databases">
        <title>Agromyces.</title>
        <authorList>
            <person name="Li J."/>
        </authorList>
    </citation>
    <scope>NUCLEOTIDE SEQUENCE [LARGE SCALE GENOMIC DNA]</scope>
    <source>
        <strain evidence="3 4">DSM 23870</strain>
    </source>
</reference>
<evidence type="ECO:0000313" key="4">
    <source>
        <dbReference type="Proteomes" id="UP000292686"/>
    </source>
</evidence>
<evidence type="ECO:0000256" key="1">
    <source>
        <dbReference type="SAM" id="Phobius"/>
    </source>
</evidence>
<keyword evidence="1" id="KW-0472">Membrane</keyword>
<dbReference type="Proteomes" id="UP000581087">
    <property type="component" value="Unassembled WGS sequence"/>
</dbReference>
<proteinExistence type="predicted"/>
<feature type="transmembrane region" description="Helical" evidence="1">
    <location>
        <begin position="12"/>
        <end position="30"/>
    </location>
</feature>
<evidence type="ECO:0000313" key="5">
    <source>
        <dbReference type="Proteomes" id="UP000581087"/>
    </source>
</evidence>
<keyword evidence="1" id="KW-1133">Transmembrane helix</keyword>
<feature type="transmembrane region" description="Helical" evidence="1">
    <location>
        <begin position="36"/>
        <end position="54"/>
    </location>
</feature>
<dbReference type="RefSeq" id="WP_129172293.1">
    <property type="nucleotide sequence ID" value="NZ_JACCBI010000001.1"/>
</dbReference>
<dbReference type="EMBL" id="SDPM01000001">
    <property type="protein sequence ID" value="RXZ88030.1"/>
    <property type="molecule type" value="Genomic_DNA"/>
</dbReference>
<dbReference type="Proteomes" id="UP000292686">
    <property type="component" value="Unassembled WGS sequence"/>
</dbReference>
<comment type="caution">
    <text evidence="3">The sequence shown here is derived from an EMBL/GenBank/DDBJ whole genome shotgun (WGS) entry which is preliminary data.</text>
</comment>
<dbReference type="OrthoDB" id="5125396at2"/>